<gene>
    <name evidence="1" type="ORF">GCM10022212_25840</name>
</gene>
<dbReference type="SUPFAM" id="SSF52540">
    <property type="entry name" value="P-loop containing nucleoside triphosphate hydrolases"/>
    <property type="match status" value="1"/>
</dbReference>
<accession>A0ABP7TIE4</accession>
<dbReference type="EMBL" id="BAAAZE010000010">
    <property type="protein sequence ID" value="GAA4026684.1"/>
    <property type="molecule type" value="Genomic_DNA"/>
</dbReference>
<dbReference type="PANTHER" id="PTHR34301">
    <property type="entry name" value="DNA-BINDING PROTEIN-RELATED"/>
    <property type="match status" value="1"/>
</dbReference>
<keyword evidence="2" id="KW-1185">Reference proteome</keyword>
<evidence type="ECO:0000313" key="2">
    <source>
        <dbReference type="Proteomes" id="UP001501353"/>
    </source>
</evidence>
<evidence type="ECO:0008006" key="3">
    <source>
        <dbReference type="Google" id="ProtNLM"/>
    </source>
</evidence>
<dbReference type="InterPro" id="IPR027417">
    <property type="entry name" value="P-loop_NTPase"/>
</dbReference>
<organism evidence="1 2">
    <name type="scientific">Actimicrobium antarcticum</name>
    <dbReference type="NCBI Taxonomy" id="1051899"/>
    <lineage>
        <taxon>Bacteria</taxon>
        <taxon>Pseudomonadati</taxon>
        <taxon>Pseudomonadota</taxon>
        <taxon>Betaproteobacteria</taxon>
        <taxon>Burkholderiales</taxon>
        <taxon>Oxalobacteraceae</taxon>
        <taxon>Actimicrobium</taxon>
    </lineage>
</organism>
<dbReference type="Proteomes" id="UP001501353">
    <property type="component" value="Unassembled WGS sequence"/>
</dbReference>
<dbReference type="PANTHER" id="PTHR34301:SF8">
    <property type="entry name" value="ATPASE DOMAIN-CONTAINING PROTEIN"/>
    <property type="match status" value="1"/>
</dbReference>
<reference evidence="2" key="1">
    <citation type="journal article" date="2019" name="Int. J. Syst. Evol. Microbiol.">
        <title>The Global Catalogue of Microorganisms (GCM) 10K type strain sequencing project: providing services to taxonomists for standard genome sequencing and annotation.</title>
        <authorList>
            <consortium name="The Broad Institute Genomics Platform"/>
            <consortium name="The Broad Institute Genome Sequencing Center for Infectious Disease"/>
            <person name="Wu L."/>
            <person name="Ma J."/>
        </authorList>
    </citation>
    <scope>NUCLEOTIDE SEQUENCE [LARGE SCALE GENOMIC DNA]</scope>
    <source>
        <strain evidence="2">JCM 16673</strain>
    </source>
</reference>
<comment type="caution">
    <text evidence="1">The sequence shown here is derived from an EMBL/GenBank/DDBJ whole genome shotgun (WGS) entry which is preliminary data.</text>
</comment>
<evidence type="ECO:0000313" key="1">
    <source>
        <dbReference type="EMBL" id="GAA4026684.1"/>
    </source>
</evidence>
<protein>
    <recommendedName>
        <fullName evidence="3">ATPase</fullName>
    </recommendedName>
</protein>
<proteinExistence type="predicted"/>
<name>A0ABP7TIE4_9BURK</name>
<sequence>MLSIVAELAIAIFMTMNNNGPMKTFDSIQILRPELATSYLALLTAQPGRPIALFAPRRVGKTYFLDGDLSPAAEKAGFLPVYADLWLNRTAPLDAINQALEEALDDVNVPHSVLGRMVKTPVRKVGVLGASLGLGRTPTRRDLPDKPELRMDTLIARLANDAGKPVLLMLDEIQALAHSAGGDAVIASIRAVLQKHKKKVFAVFTGSSQEALGEMMMSAGGPMYQFAQLLTFPFLEIEFLERLAAHFSEVHPRKRLDVVALQRVFEHIGFKPALMKDIVKEMSAEGQTDVRLALEKFMKDDRNVPAWQGVFDALQPLEQAVLVILAHGIAPMGKDTIMALSTIPAVNATLAKVRAALDRMRKAGILCNPPKVGYMIEDRLFRDYLATTYQPNYITNGKIGTLRRIQE</sequence>
<dbReference type="Gene3D" id="3.40.50.300">
    <property type="entry name" value="P-loop containing nucleotide triphosphate hydrolases"/>
    <property type="match status" value="1"/>
</dbReference>